<feature type="chain" id="PRO_5019313374" evidence="5">
    <location>
        <begin position="24"/>
        <end position="353"/>
    </location>
</feature>
<gene>
    <name evidence="7" type="ORF">D3P06_03230</name>
</gene>
<comment type="cofactor">
    <cofactor evidence="1">
        <name>FAD</name>
        <dbReference type="ChEBI" id="CHEBI:57692"/>
    </cofactor>
</comment>
<dbReference type="OrthoDB" id="9767928at2"/>
<dbReference type="GO" id="GO:0019646">
    <property type="term" value="P:aerobic electron transport chain"/>
    <property type="evidence" value="ECO:0007669"/>
    <property type="project" value="TreeGrafter"/>
</dbReference>
<dbReference type="EMBL" id="QZEV01000007">
    <property type="protein sequence ID" value="RJL06661.1"/>
    <property type="molecule type" value="Genomic_DNA"/>
</dbReference>
<evidence type="ECO:0000256" key="5">
    <source>
        <dbReference type="SAM" id="SignalP"/>
    </source>
</evidence>
<evidence type="ECO:0000259" key="6">
    <source>
        <dbReference type="Pfam" id="PF07992"/>
    </source>
</evidence>
<evidence type="ECO:0000313" key="8">
    <source>
        <dbReference type="Proteomes" id="UP000285530"/>
    </source>
</evidence>
<keyword evidence="2" id="KW-0285">Flavoprotein</keyword>
<dbReference type="InterPro" id="IPR051169">
    <property type="entry name" value="NADH-Q_oxidoreductase"/>
</dbReference>
<organism evidence="7 8">
    <name type="scientific">Paracoccus aestuarii</name>
    <dbReference type="NCBI Taxonomy" id="453842"/>
    <lineage>
        <taxon>Bacteria</taxon>
        <taxon>Pseudomonadati</taxon>
        <taxon>Pseudomonadota</taxon>
        <taxon>Alphaproteobacteria</taxon>
        <taxon>Rhodobacterales</taxon>
        <taxon>Paracoccaceae</taxon>
        <taxon>Paracoccus</taxon>
    </lineage>
</organism>
<dbReference type="InterPro" id="IPR036188">
    <property type="entry name" value="FAD/NAD-bd_sf"/>
</dbReference>
<keyword evidence="3" id="KW-0274">FAD</keyword>
<proteinExistence type="predicted"/>
<dbReference type="GO" id="GO:0003955">
    <property type="term" value="F:NAD(P)H dehydrogenase (quinone) activity"/>
    <property type="evidence" value="ECO:0007669"/>
    <property type="project" value="TreeGrafter"/>
</dbReference>
<evidence type="ECO:0000313" key="7">
    <source>
        <dbReference type="EMBL" id="RJL06661.1"/>
    </source>
</evidence>
<dbReference type="NCBIfam" id="TIGR03169">
    <property type="entry name" value="Nterm_to_SelD"/>
    <property type="match status" value="1"/>
</dbReference>
<dbReference type="InterPro" id="IPR023753">
    <property type="entry name" value="FAD/NAD-binding_dom"/>
</dbReference>
<dbReference type="AlphaFoldDB" id="A0A419A1D8"/>
<name>A0A419A1D8_9RHOB</name>
<evidence type="ECO:0000256" key="4">
    <source>
        <dbReference type="ARBA" id="ARBA00023002"/>
    </source>
</evidence>
<dbReference type="Proteomes" id="UP000285530">
    <property type="component" value="Unassembled WGS sequence"/>
</dbReference>
<evidence type="ECO:0000256" key="3">
    <source>
        <dbReference type="ARBA" id="ARBA00022827"/>
    </source>
</evidence>
<dbReference type="PANTHER" id="PTHR42913:SF9">
    <property type="entry name" value="SLR1591 PROTEIN"/>
    <property type="match status" value="1"/>
</dbReference>
<evidence type="ECO:0000256" key="1">
    <source>
        <dbReference type="ARBA" id="ARBA00001974"/>
    </source>
</evidence>
<comment type="caution">
    <text evidence="7">The sequence shown here is derived from an EMBL/GenBank/DDBJ whole genome shotgun (WGS) entry which is preliminary data.</text>
</comment>
<keyword evidence="4" id="KW-0560">Oxidoreductase</keyword>
<protein>
    <submittedName>
        <fullName evidence="7">Pyridine nucleotide-disulfide oxidoreductase</fullName>
    </submittedName>
</protein>
<dbReference type="SUPFAM" id="SSF51905">
    <property type="entry name" value="FAD/NAD(P)-binding domain"/>
    <property type="match status" value="1"/>
</dbReference>
<dbReference type="PANTHER" id="PTHR42913">
    <property type="entry name" value="APOPTOSIS-INDUCING FACTOR 1"/>
    <property type="match status" value="1"/>
</dbReference>
<feature type="domain" description="FAD/NAD(P)-binding" evidence="6">
    <location>
        <begin position="5"/>
        <end position="285"/>
    </location>
</feature>
<dbReference type="RefSeq" id="WP_119885179.1">
    <property type="nucleotide sequence ID" value="NZ_CP067170.1"/>
</dbReference>
<dbReference type="Pfam" id="PF07992">
    <property type="entry name" value="Pyr_redox_2"/>
    <property type="match status" value="1"/>
</dbReference>
<sequence length="353" mass="36786">MSATILLLGAGHANLLAAGPLRAALPGARITLVDAAPVATYSGMFPGMIAGRYAADAPQIPLADFAARHGIGFRQARITGIDAPARRAMLADGTALPHDLAALDIGSHTAMPEIPGFADHAVPVKPMAAFAARLRNGAPGPAAVIGAGVAGSEIALALRRSRPVTLIEAGPRIAPGLGARAAAALRRALDRAGVTVLTDARPARITADAVILDDGRRIASALTVGCAGARAQDWLARDLPVDRAGFVRVGPTLQVEGHPHLLAAGDCAAMTHAPRPKAGVFAVRQAPDLVRNLVALHQGGAALRHSPQRDYLKIISLADGQGLAEWHGLTLQGRWLWRLKDRIDRRFMAGLRR</sequence>
<feature type="signal peptide" evidence="5">
    <location>
        <begin position="1"/>
        <end position="23"/>
    </location>
</feature>
<reference evidence="7 8" key="1">
    <citation type="submission" date="2018-09" db="EMBL/GenBank/DDBJ databases">
        <title>Paracoccus onubensis nov. sp. a moderate halophilic bacterium isolated from Gruta de las Maravillas (Aracena, Spain).</title>
        <authorList>
            <person name="Jurado V."/>
            <person name="Gutierrez-Patricio S."/>
            <person name="Gonzalez-Pimentel J.L."/>
            <person name="Laiz L."/>
            <person name="Saiz-Jimenez C."/>
        </authorList>
    </citation>
    <scope>NUCLEOTIDE SEQUENCE [LARGE SCALE GENOMIC DNA]</scope>
    <source>
        <strain evidence="7 8">DSM 19484</strain>
    </source>
</reference>
<dbReference type="InterPro" id="IPR017584">
    <property type="entry name" value="Pyridine_nucleo_diS_OxRdtase_N"/>
</dbReference>
<keyword evidence="8" id="KW-1185">Reference proteome</keyword>
<accession>A0A419A1D8</accession>
<dbReference type="Gene3D" id="3.50.50.100">
    <property type="match status" value="1"/>
</dbReference>
<evidence type="ECO:0000256" key="2">
    <source>
        <dbReference type="ARBA" id="ARBA00022630"/>
    </source>
</evidence>
<keyword evidence="5" id="KW-0732">Signal</keyword>